<name>A0A1M6ZXK2_9RHOB</name>
<dbReference type="AlphaFoldDB" id="A0A1M6ZXK2"/>
<dbReference type="Pfam" id="PF10090">
    <property type="entry name" value="HPTransfase"/>
    <property type="match status" value="1"/>
</dbReference>
<dbReference type="STRING" id="1054996.SAMN05444414_111105"/>
<dbReference type="EMBL" id="FRBN01000011">
    <property type="protein sequence ID" value="SHL35248.1"/>
    <property type="molecule type" value="Genomic_DNA"/>
</dbReference>
<dbReference type="Gene3D" id="1.10.287.130">
    <property type="match status" value="1"/>
</dbReference>
<evidence type="ECO:0000313" key="3">
    <source>
        <dbReference type="Proteomes" id="UP000184191"/>
    </source>
</evidence>
<sequence length="176" mass="18544">MGAVTNGLELLELSGMGASPEMALISESAADANARIRLFRLAFGAASEGQSLRCEGLGDILGTIYRTGRITLDFGLSGTVTQPLAQVVVLSLLCAEQTIPFGGTLGVAQQEGRLEVSAKGGRLQVNDVLWNSLGAMAPAPEVTPAQVQFLLLPERLAALGRTPEVEHGETELRLRF</sequence>
<dbReference type="Proteomes" id="UP000184191">
    <property type="component" value="Unassembled WGS sequence"/>
</dbReference>
<protein>
    <submittedName>
        <fullName evidence="2">Histidine phosphotransferase ChpT</fullName>
    </submittedName>
</protein>
<dbReference type="InterPro" id="IPR018762">
    <property type="entry name" value="ChpT_C"/>
</dbReference>
<keyword evidence="3" id="KW-1185">Reference proteome</keyword>
<feature type="domain" description="Histidine phosphotransferase ChpT C-terminal" evidence="1">
    <location>
        <begin position="61"/>
        <end position="170"/>
    </location>
</feature>
<dbReference type="GO" id="GO:0016740">
    <property type="term" value="F:transferase activity"/>
    <property type="evidence" value="ECO:0007669"/>
    <property type="project" value="UniProtKB-KW"/>
</dbReference>
<reference evidence="3" key="1">
    <citation type="submission" date="2016-11" db="EMBL/GenBank/DDBJ databases">
        <authorList>
            <person name="Varghese N."/>
            <person name="Submissions S."/>
        </authorList>
    </citation>
    <scope>NUCLEOTIDE SEQUENCE [LARGE SCALE GENOMIC DNA]</scope>
    <source>
        <strain evidence="3">DSM 29327</strain>
    </source>
</reference>
<organism evidence="2 3">
    <name type="scientific">Roseovarius marisflavi</name>
    <dbReference type="NCBI Taxonomy" id="1054996"/>
    <lineage>
        <taxon>Bacteria</taxon>
        <taxon>Pseudomonadati</taxon>
        <taxon>Pseudomonadota</taxon>
        <taxon>Alphaproteobacteria</taxon>
        <taxon>Rhodobacterales</taxon>
        <taxon>Roseobacteraceae</taxon>
        <taxon>Roseovarius</taxon>
    </lineage>
</organism>
<gene>
    <name evidence="2" type="ORF">SAMN05444414_111105</name>
</gene>
<evidence type="ECO:0000313" key="2">
    <source>
        <dbReference type="EMBL" id="SHL35248.1"/>
    </source>
</evidence>
<proteinExistence type="predicted"/>
<keyword evidence="2" id="KW-0808">Transferase</keyword>
<evidence type="ECO:0000259" key="1">
    <source>
        <dbReference type="Pfam" id="PF10090"/>
    </source>
</evidence>
<dbReference type="Gene3D" id="3.30.565.10">
    <property type="entry name" value="Histidine kinase-like ATPase, C-terminal domain"/>
    <property type="match status" value="1"/>
</dbReference>
<dbReference type="InterPro" id="IPR036890">
    <property type="entry name" value="HATPase_C_sf"/>
</dbReference>
<accession>A0A1M6ZXK2</accession>